<dbReference type="EMBL" id="FZOJ01000044">
    <property type="protein sequence ID" value="SNT13954.1"/>
    <property type="molecule type" value="Genomic_DNA"/>
</dbReference>
<feature type="domain" description="DUF4367" evidence="2">
    <location>
        <begin position="159"/>
        <end position="241"/>
    </location>
</feature>
<keyword evidence="1" id="KW-0472">Membrane</keyword>
<keyword evidence="4" id="KW-1185">Reference proteome</keyword>
<keyword evidence="1" id="KW-1133">Transmembrane helix</keyword>
<evidence type="ECO:0000259" key="2">
    <source>
        <dbReference type="Pfam" id="PF14285"/>
    </source>
</evidence>
<keyword evidence="1" id="KW-0812">Transmembrane</keyword>
<proteinExistence type="predicted"/>
<dbReference type="InterPro" id="IPR025377">
    <property type="entry name" value="DUF4367"/>
</dbReference>
<sequence>MYEGNKGKFDILLGTVLQEEMEDMDISEEEIDQEWDKLQRKLSSDRKKKQKNLKKIAVLLLGTVISLGMLNLATTNESAAWKRGPIKHIISVFDNVISINRDSTSVEGDKFPDQYEQNIIKGTIKDARDIVNFNFRELPFEIEQVLIKVSNDNMHFLELNYLYDNKSLRWTQYVQGIEHSENINVAANSTVKEMTINDTEYTIIRIPERQTMLVWTYFGVRNRLNINEDIPNEEMIEIINAME</sequence>
<dbReference type="OrthoDB" id="1951928at2"/>
<dbReference type="Pfam" id="PF14285">
    <property type="entry name" value="DUF4367"/>
    <property type="match status" value="1"/>
</dbReference>
<gene>
    <name evidence="3" type="ORF">SAMN05446037_10448</name>
</gene>
<organism evidence="3 4">
    <name type="scientific">Anaerovirgula multivorans</name>
    <dbReference type="NCBI Taxonomy" id="312168"/>
    <lineage>
        <taxon>Bacteria</taxon>
        <taxon>Bacillati</taxon>
        <taxon>Bacillota</taxon>
        <taxon>Clostridia</taxon>
        <taxon>Peptostreptococcales</taxon>
        <taxon>Natronincolaceae</taxon>
        <taxon>Anaerovirgula</taxon>
    </lineage>
</organism>
<dbReference type="RefSeq" id="WP_089285265.1">
    <property type="nucleotide sequence ID" value="NZ_FZOJ01000044.1"/>
</dbReference>
<feature type="transmembrane region" description="Helical" evidence="1">
    <location>
        <begin position="56"/>
        <end position="73"/>
    </location>
</feature>
<reference evidence="3 4" key="1">
    <citation type="submission" date="2017-06" db="EMBL/GenBank/DDBJ databases">
        <authorList>
            <person name="Kim H.J."/>
            <person name="Triplett B.A."/>
        </authorList>
    </citation>
    <scope>NUCLEOTIDE SEQUENCE [LARGE SCALE GENOMIC DNA]</scope>
    <source>
        <strain evidence="3 4">SCA</strain>
    </source>
</reference>
<name>A0A239KA00_9FIRM</name>
<protein>
    <recommendedName>
        <fullName evidence="2">DUF4367 domain-containing protein</fullName>
    </recommendedName>
</protein>
<evidence type="ECO:0000256" key="1">
    <source>
        <dbReference type="SAM" id="Phobius"/>
    </source>
</evidence>
<evidence type="ECO:0000313" key="3">
    <source>
        <dbReference type="EMBL" id="SNT13954.1"/>
    </source>
</evidence>
<evidence type="ECO:0000313" key="4">
    <source>
        <dbReference type="Proteomes" id="UP000198304"/>
    </source>
</evidence>
<dbReference type="Proteomes" id="UP000198304">
    <property type="component" value="Unassembled WGS sequence"/>
</dbReference>
<dbReference type="AlphaFoldDB" id="A0A239KA00"/>
<accession>A0A239KA00</accession>